<dbReference type="AlphaFoldDB" id="A0A2S3H5Y7"/>
<dbReference type="GO" id="GO:0005524">
    <property type="term" value="F:ATP binding"/>
    <property type="evidence" value="ECO:0007669"/>
    <property type="project" value="UniProtKB-KW"/>
</dbReference>
<dbReference type="Gene3D" id="3.30.420.40">
    <property type="match status" value="2"/>
</dbReference>
<dbReference type="FunFam" id="3.90.640.10:FF:000002">
    <property type="entry name" value="Heat shock 70 kDa"/>
    <property type="match status" value="1"/>
</dbReference>
<evidence type="ECO:0000313" key="4">
    <source>
        <dbReference type="EMBL" id="PAN16056.1"/>
    </source>
</evidence>
<dbReference type="Pfam" id="PF00012">
    <property type="entry name" value="HSP70"/>
    <property type="match status" value="1"/>
</dbReference>
<dbReference type="InterPro" id="IPR018181">
    <property type="entry name" value="Heat_shock_70_CS"/>
</dbReference>
<dbReference type="Gene3D" id="3.90.640.10">
    <property type="entry name" value="Actin, Chain A, domain 4"/>
    <property type="match status" value="1"/>
</dbReference>
<reference evidence="4" key="1">
    <citation type="submission" date="2018-04" db="EMBL/GenBank/DDBJ databases">
        <title>WGS assembly of Panicum hallii.</title>
        <authorList>
            <person name="Lovell J."/>
            <person name="Jenkins J."/>
            <person name="Lowry D."/>
            <person name="Mamidi S."/>
            <person name="Sreedasyam A."/>
            <person name="Weng X."/>
            <person name="Barry K."/>
            <person name="Bonette J."/>
            <person name="Campitelli B."/>
            <person name="Daum C."/>
            <person name="Gordon S."/>
            <person name="Gould B."/>
            <person name="Lipzen A."/>
            <person name="Macqueen A."/>
            <person name="Palacio-Mejia J."/>
            <person name="Plott C."/>
            <person name="Shakirov E."/>
            <person name="Shu S."/>
            <person name="Yoshinaga Y."/>
            <person name="Zane M."/>
            <person name="Rokhsar D."/>
            <person name="Grimwood J."/>
            <person name="Schmutz J."/>
            <person name="Juenger T."/>
        </authorList>
    </citation>
    <scope>NUCLEOTIDE SEQUENCE [LARGE SCALE GENOMIC DNA]</scope>
    <source>
        <strain evidence="4">FIL2</strain>
    </source>
</reference>
<evidence type="ECO:0000256" key="3">
    <source>
        <dbReference type="SAM" id="SignalP"/>
    </source>
</evidence>
<feature type="chain" id="PRO_5015782823" evidence="3">
    <location>
        <begin position="29"/>
        <end position="442"/>
    </location>
</feature>
<dbReference type="SUPFAM" id="SSF53067">
    <property type="entry name" value="Actin-like ATPase domain"/>
    <property type="match status" value="2"/>
</dbReference>
<dbReference type="EMBL" id="CM008048">
    <property type="protein sequence ID" value="PAN16056.1"/>
    <property type="molecule type" value="Genomic_DNA"/>
</dbReference>
<dbReference type="PANTHER" id="PTHR19375">
    <property type="entry name" value="HEAT SHOCK PROTEIN 70KDA"/>
    <property type="match status" value="1"/>
</dbReference>
<keyword evidence="1" id="KW-0547">Nucleotide-binding</keyword>
<dbReference type="Proteomes" id="UP000243499">
    <property type="component" value="Chromosome 3"/>
</dbReference>
<accession>A0A2S3H5Y7</accession>
<sequence length="442" mass="48167">MAAGRVAAGAASLQILLAFVCLLTAASGLYDPPASFARTNHIWYPPAVQVIVIDLGNTNSCVAGYAPGKTETMFQFCIPSWVAFSGDGATLVGEAAKNHASAEPDATAFGFKRLLGLRRNLWYEEDIVQRAIKRVPYKIGASSDRPSIQVAMDDGAVKQHDLVNVASMVIAQLKVKAEEYLGRQVRYAIMTVPQHFSEASMLGAENAAKIAGLEIVDMVSEPVAVAVGYDLRRKLREGGNALVLHVGGGTAFASVVTVLMDGSVGILFYRNDPFLGGDDFDQKIVDYFAKLVKMKHGKDISEDLVALGKLRAACERAKKALSDQDHVQVTVKSLIDGVDFSQPFSRSEFEELNDDTFRRVVALVRRVMLEAERRRVNNNIDEILLVGGSTKIPKIQRLIKDYFNRDEPNIRLETDEAVALGAVVHTYSSVQQNHCIGGESHG</sequence>
<proteinExistence type="predicted"/>
<organism evidence="4">
    <name type="scientific">Panicum hallii</name>
    <dbReference type="NCBI Taxonomy" id="206008"/>
    <lineage>
        <taxon>Eukaryota</taxon>
        <taxon>Viridiplantae</taxon>
        <taxon>Streptophyta</taxon>
        <taxon>Embryophyta</taxon>
        <taxon>Tracheophyta</taxon>
        <taxon>Spermatophyta</taxon>
        <taxon>Magnoliopsida</taxon>
        <taxon>Liliopsida</taxon>
        <taxon>Poales</taxon>
        <taxon>Poaceae</taxon>
        <taxon>PACMAD clade</taxon>
        <taxon>Panicoideae</taxon>
        <taxon>Panicodae</taxon>
        <taxon>Paniceae</taxon>
        <taxon>Panicinae</taxon>
        <taxon>Panicum</taxon>
        <taxon>Panicum sect. Panicum</taxon>
    </lineage>
</organism>
<dbReference type="PROSITE" id="PS01036">
    <property type="entry name" value="HSP70_3"/>
    <property type="match status" value="1"/>
</dbReference>
<evidence type="ECO:0000256" key="1">
    <source>
        <dbReference type="ARBA" id="ARBA00022741"/>
    </source>
</evidence>
<evidence type="ECO:0000256" key="2">
    <source>
        <dbReference type="ARBA" id="ARBA00022840"/>
    </source>
</evidence>
<dbReference type="GO" id="GO:0140662">
    <property type="term" value="F:ATP-dependent protein folding chaperone"/>
    <property type="evidence" value="ECO:0007669"/>
    <property type="project" value="InterPro"/>
</dbReference>
<dbReference type="InterPro" id="IPR043129">
    <property type="entry name" value="ATPase_NBD"/>
</dbReference>
<protein>
    <submittedName>
        <fullName evidence="4">Uncharacterized protein</fullName>
    </submittedName>
</protein>
<feature type="signal peptide" evidence="3">
    <location>
        <begin position="1"/>
        <end position="28"/>
    </location>
</feature>
<keyword evidence="2" id="KW-0067">ATP-binding</keyword>
<gene>
    <name evidence="4" type="ORF">PAHAL_3G029600</name>
</gene>
<dbReference type="PRINTS" id="PR00301">
    <property type="entry name" value="HEATSHOCK70"/>
</dbReference>
<dbReference type="InterPro" id="IPR013126">
    <property type="entry name" value="Hsp_70_fam"/>
</dbReference>
<keyword evidence="3" id="KW-0732">Signal</keyword>
<name>A0A2S3H5Y7_9POAL</name>
<dbReference type="Gramene" id="PAN16056">
    <property type="protein sequence ID" value="PAN16056"/>
    <property type="gene ID" value="PAHAL_3G029600"/>
</dbReference>